<feature type="transmembrane region" description="Helical" evidence="6">
    <location>
        <begin position="141"/>
        <end position="161"/>
    </location>
</feature>
<evidence type="ECO:0000313" key="9">
    <source>
        <dbReference type="Proteomes" id="UP000308671"/>
    </source>
</evidence>
<dbReference type="Pfam" id="PF07690">
    <property type="entry name" value="MFS_1"/>
    <property type="match status" value="1"/>
</dbReference>
<accession>A0A4S8QS07</accession>
<dbReference type="InterPro" id="IPR036259">
    <property type="entry name" value="MFS_trans_sf"/>
</dbReference>
<dbReference type="OrthoDB" id="3936150at2759"/>
<organism evidence="8 9">
    <name type="scientific">Botrytis galanthina</name>
    <dbReference type="NCBI Taxonomy" id="278940"/>
    <lineage>
        <taxon>Eukaryota</taxon>
        <taxon>Fungi</taxon>
        <taxon>Dikarya</taxon>
        <taxon>Ascomycota</taxon>
        <taxon>Pezizomycotina</taxon>
        <taxon>Leotiomycetes</taxon>
        <taxon>Helotiales</taxon>
        <taxon>Sclerotiniaceae</taxon>
        <taxon>Botrytis</taxon>
    </lineage>
</organism>
<dbReference type="PROSITE" id="PS50850">
    <property type="entry name" value="MFS"/>
    <property type="match status" value="1"/>
</dbReference>
<dbReference type="PANTHER" id="PTHR23502:SF5">
    <property type="entry name" value="QUINIDINE RESISTANCE PROTEIN 3"/>
    <property type="match status" value="1"/>
</dbReference>
<reference evidence="8 9" key="1">
    <citation type="submission" date="2017-12" db="EMBL/GenBank/DDBJ databases">
        <title>Comparative genomics of Botrytis spp.</title>
        <authorList>
            <person name="Valero-Jimenez C.A."/>
            <person name="Tapia P."/>
            <person name="Veloso J."/>
            <person name="Silva-Moreno E."/>
            <person name="Staats M."/>
            <person name="Valdes J.H."/>
            <person name="Van Kan J.A.L."/>
        </authorList>
    </citation>
    <scope>NUCLEOTIDE SEQUENCE [LARGE SCALE GENOMIC DNA]</scope>
    <source>
        <strain evidence="8 9">MUCL435</strain>
    </source>
</reference>
<evidence type="ECO:0000256" key="1">
    <source>
        <dbReference type="ARBA" id="ARBA00004141"/>
    </source>
</evidence>
<dbReference type="GO" id="GO:0015203">
    <property type="term" value="F:polyamine transmembrane transporter activity"/>
    <property type="evidence" value="ECO:0007669"/>
    <property type="project" value="TreeGrafter"/>
</dbReference>
<evidence type="ECO:0000256" key="6">
    <source>
        <dbReference type="SAM" id="Phobius"/>
    </source>
</evidence>
<evidence type="ECO:0000313" key="8">
    <source>
        <dbReference type="EMBL" id="THV47580.1"/>
    </source>
</evidence>
<comment type="caution">
    <text evidence="8">The sequence shown here is derived from an EMBL/GenBank/DDBJ whole genome shotgun (WGS) entry which is preliminary data.</text>
</comment>
<gene>
    <name evidence="8" type="ORF">BGAL_0302g00010</name>
</gene>
<dbReference type="SUPFAM" id="SSF103473">
    <property type="entry name" value="MFS general substrate transporter"/>
    <property type="match status" value="1"/>
</dbReference>
<dbReference type="Proteomes" id="UP000308671">
    <property type="component" value="Unassembled WGS sequence"/>
</dbReference>
<name>A0A4S8QS07_9HELO</name>
<keyword evidence="2 6" id="KW-0812">Transmembrane</keyword>
<dbReference type="InterPro" id="IPR011701">
    <property type="entry name" value="MFS"/>
</dbReference>
<dbReference type="PANTHER" id="PTHR23502">
    <property type="entry name" value="MAJOR FACILITATOR SUPERFAMILY"/>
    <property type="match status" value="1"/>
</dbReference>
<dbReference type="Gene3D" id="1.20.1720.10">
    <property type="entry name" value="Multidrug resistance protein D"/>
    <property type="match status" value="1"/>
</dbReference>
<dbReference type="GO" id="GO:0005886">
    <property type="term" value="C:plasma membrane"/>
    <property type="evidence" value="ECO:0007669"/>
    <property type="project" value="TreeGrafter"/>
</dbReference>
<evidence type="ECO:0000256" key="3">
    <source>
        <dbReference type="ARBA" id="ARBA00022989"/>
    </source>
</evidence>
<dbReference type="InterPro" id="IPR020846">
    <property type="entry name" value="MFS_dom"/>
</dbReference>
<feature type="transmembrane region" description="Helical" evidence="6">
    <location>
        <begin position="337"/>
        <end position="363"/>
    </location>
</feature>
<dbReference type="AlphaFoldDB" id="A0A4S8QS07"/>
<evidence type="ECO:0000256" key="4">
    <source>
        <dbReference type="ARBA" id="ARBA00023136"/>
    </source>
</evidence>
<dbReference type="GO" id="GO:0010509">
    <property type="term" value="P:intracellular polyamine homeostasis"/>
    <property type="evidence" value="ECO:0007669"/>
    <property type="project" value="TreeGrafter"/>
</dbReference>
<feature type="transmembrane region" description="Helical" evidence="6">
    <location>
        <begin position="232"/>
        <end position="252"/>
    </location>
</feature>
<feature type="transmembrane region" description="Helical" evidence="6">
    <location>
        <begin position="264"/>
        <end position="281"/>
    </location>
</feature>
<keyword evidence="3 6" id="KW-1133">Transmembrane helix</keyword>
<feature type="transmembrane region" description="Helical" evidence="6">
    <location>
        <begin position="198"/>
        <end position="220"/>
    </location>
</feature>
<feature type="transmembrane region" description="Helical" evidence="6">
    <location>
        <begin position="173"/>
        <end position="192"/>
    </location>
</feature>
<sequence>MVVDEEMTEANRARPQEIHDPKTTATRDVELNKEFESWNQSTSPAPVRPEIPPSEGSPALEHTPTAMVVPRSKRRGLLGLMTIVPEVEHPQSYKNGTKWLITFIVAVAGAAAPLGSAIFFLLTLCAAALTELSEDFHASKTLTNLAVAMYLLAMSIFPLWWSAFSEIFGRRTIYLVSFTFFTLWSAITAISTSMEMLVVMRVLGGGSAASVLAIGAGTIADIWEPKERGRAMGIFFLGPMLGPLLAPIIGGAVAEKWGWRSTQWFQTIYGGVSLILLLFCLPETLARRAAVVDELADGNIISHRPSFAPLPTSPYIQHRMKRVVVILKRSIIDPLKILGYLRFPAVSVAVYIGSITFGSLYILNIAIQKIFGEESYNFSEVVVGLTYIPGLSECCSLKKVCAKWFG</sequence>
<feature type="transmembrane region" description="Helical" evidence="6">
    <location>
        <begin position="99"/>
        <end position="129"/>
    </location>
</feature>
<feature type="region of interest" description="Disordered" evidence="5">
    <location>
        <begin position="1"/>
        <end position="61"/>
    </location>
</feature>
<evidence type="ECO:0000259" key="7">
    <source>
        <dbReference type="PROSITE" id="PS50850"/>
    </source>
</evidence>
<dbReference type="EMBL" id="PQXL01000302">
    <property type="protein sequence ID" value="THV47580.1"/>
    <property type="molecule type" value="Genomic_DNA"/>
</dbReference>
<proteinExistence type="predicted"/>
<protein>
    <recommendedName>
        <fullName evidence="7">Major facilitator superfamily (MFS) profile domain-containing protein</fullName>
    </recommendedName>
</protein>
<evidence type="ECO:0000256" key="5">
    <source>
        <dbReference type="SAM" id="MobiDB-lite"/>
    </source>
</evidence>
<keyword evidence="4 6" id="KW-0472">Membrane</keyword>
<evidence type="ECO:0000256" key="2">
    <source>
        <dbReference type="ARBA" id="ARBA00022692"/>
    </source>
</evidence>
<keyword evidence="9" id="KW-1185">Reference proteome</keyword>
<comment type="subcellular location">
    <subcellularLocation>
        <location evidence="1">Membrane</location>
        <topology evidence="1">Multi-pass membrane protein</topology>
    </subcellularLocation>
</comment>
<feature type="compositionally biased region" description="Basic and acidic residues" evidence="5">
    <location>
        <begin position="9"/>
        <end position="36"/>
    </location>
</feature>
<feature type="domain" description="Major facilitator superfamily (MFS) profile" evidence="7">
    <location>
        <begin position="101"/>
        <end position="406"/>
    </location>
</feature>